<feature type="domain" description="G-protein coupled receptors family 1 profile" evidence="14">
    <location>
        <begin position="22"/>
        <end position="288"/>
    </location>
</feature>
<evidence type="ECO:0000313" key="15">
    <source>
        <dbReference type="Proteomes" id="UP000515126"/>
    </source>
</evidence>
<gene>
    <name evidence="16" type="primary">LOC110288825</name>
</gene>
<feature type="transmembrane region" description="Helical" evidence="13">
    <location>
        <begin position="94"/>
        <end position="114"/>
    </location>
</feature>
<dbReference type="FunFam" id="1.20.1070.10:FF:000033">
    <property type="entry name" value="Vomeronasal type-1 receptor"/>
    <property type="match status" value="1"/>
</dbReference>
<keyword evidence="15" id="KW-1185">Reference proteome</keyword>
<proteinExistence type="inferred from homology"/>
<evidence type="ECO:0000256" key="11">
    <source>
        <dbReference type="ARBA" id="ARBA00023180"/>
    </source>
</evidence>
<dbReference type="PANTHER" id="PTHR24062">
    <property type="entry name" value="VOMERONASAL TYPE-1 RECEPTOR"/>
    <property type="match status" value="1"/>
</dbReference>
<evidence type="ECO:0000256" key="9">
    <source>
        <dbReference type="ARBA" id="ARBA00023136"/>
    </source>
</evidence>
<dbReference type="PRINTS" id="PR01534">
    <property type="entry name" value="VOMERONASL1R"/>
</dbReference>
<feature type="transmembrane region" description="Helical" evidence="13">
    <location>
        <begin position="234"/>
        <end position="251"/>
    </location>
</feature>
<evidence type="ECO:0000256" key="5">
    <source>
        <dbReference type="ARBA" id="ARBA00022507"/>
    </source>
</evidence>
<keyword evidence="7 13" id="KW-1133">Transmembrane helix</keyword>
<dbReference type="Proteomes" id="UP000515126">
    <property type="component" value="Unplaced"/>
</dbReference>
<dbReference type="GO" id="GO:0019236">
    <property type="term" value="P:response to pheromone"/>
    <property type="evidence" value="ECO:0007669"/>
    <property type="project" value="UniProtKB-KW"/>
</dbReference>
<organism evidence="15 16">
    <name type="scientific">Mus caroli</name>
    <name type="common">Ryukyu mouse</name>
    <name type="synonym">Ricefield mouse</name>
    <dbReference type="NCBI Taxonomy" id="10089"/>
    <lineage>
        <taxon>Eukaryota</taxon>
        <taxon>Metazoa</taxon>
        <taxon>Chordata</taxon>
        <taxon>Craniata</taxon>
        <taxon>Vertebrata</taxon>
        <taxon>Euteleostomi</taxon>
        <taxon>Mammalia</taxon>
        <taxon>Eutheria</taxon>
        <taxon>Euarchontoglires</taxon>
        <taxon>Glires</taxon>
        <taxon>Rodentia</taxon>
        <taxon>Myomorpha</taxon>
        <taxon>Muroidea</taxon>
        <taxon>Muridae</taxon>
        <taxon>Murinae</taxon>
        <taxon>Mus</taxon>
        <taxon>Mus</taxon>
    </lineage>
</organism>
<evidence type="ECO:0000256" key="2">
    <source>
        <dbReference type="ARBA" id="ARBA00004651"/>
    </source>
</evidence>
<evidence type="ECO:0000313" key="16">
    <source>
        <dbReference type="RefSeq" id="XP_021010727.1"/>
    </source>
</evidence>
<dbReference type="SUPFAM" id="SSF81321">
    <property type="entry name" value="Family A G protein-coupled receptor-like"/>
    <property type="match status" value="1"/>
</dbReference>
<keyword evidence="8 13" id="KW-0297">G-protein coupled receptor</keyword>
<protein>
    <recommendedName>
        <fullName evidence="13">Vomeronasal type-1 receptor</fullName>
    </recommendedName>
</protein>
<keyword evidence="5 13" id="KW-0589">Pheromone response</keyword>
<dbReference type="GO" id="GO:0007606">
    <property type="term" value="P:sensory perception of chemical stimulus"/>
    <property type="evidence" value="ECO:0007669"/>
    <property type="project" value="UniProtKB-ARBA"/>
</dbReference>
<sequence>MFPSDTFLQFFLIFQFCLGVIGNSSLLILYVYTFFFKPHFKKLIDSVFMHLTIVNMLTIAFRLIKDIMLSFGVPNFLDDIGCKTVLFSFRVSRGLSICTTSVLSTFQVITITPSNSKLASWLKPRLSTWTFSSLFCSWLINLVIYGYMLDMVIAKTNKTHVGSGYSDGYCQNKHFGNQNSGSFFSLILTHDLFYVAVMVWASLYMVIFLYRHYKRSQHLHSRSISSQSSPERKATHNILSLVSFFVLIYCLNNSITLYCFYTKEKIPRLESINAILTACYPTICPFFLMKNNKVILQLASSFSVLRMTCLQSSLHG</sequence>
<evidence type="ECO:0000256" key="7">
    <source>
        <dbReference type="ARBA" id="ARBA00022989"/>
    </source>
</evidence>
<comment type="subcellular location">
    <subcellularLocation>
        <location evidence="2 13">Cell membrane</location>
        <topology evidence="2 13">Multi-pass membrane protein</topology>
    </subcellularLocation>
</comment>
<keyword evidence="11" id="KW-0325">Glycoprotein</keyword>
<keyword evidence="10 13" id="KW-0675">Receptor</keyword>
<reference evidence="16" key="1">
    <citation type="submission" date="2025-08" db="UniProtKB">
        <authorList>
            <consortium name="RefSeq"/>
        </authorList>
    </citation>
    <scope>IDENTIFICATION</scope>
</reference>
<dbReference type="RefSeq" id="XP_021010727.1">
    <property type="nucleotide sequence ID" value="XM_021155068.1"/>
</dbReference>
<evidence type="ECO:0000256" key="6">
    <source>
        <dbReference type="ARBA" id="ARBA00022692"/>
    </source>
</evidence>
<keyword evidence="4 13" id="KW-1003">Cell membrane</keyword>
<feature type="transmembrane region" description="Helical" evidence="13">
    <location>
        <begin position="192"/>
        <end position="213"/>
    </location>
</feature>
<dbReference type="GeneID" id="110288825"/>
<evidence type="ECO:0000259" key="14">
    <source>
        <dbReference type="PROSITE" id="PS50262"/>
    </source>
</evidence>
<keyword evidence="6 13" id="KW-0812">Transmembrane</keyword>
<comment type="function">
    <text evidence="1">Putative pheromone receptor.</text>
</comment>
<dbReference type="Pfam" id="PF03402">
    <property type="entry name" value="V1R"/>
    <property type="match status" value="1"/>
</dbReference>
<feature type="transmembrane region" description="Helical" evidence="13">
    <location>
        <begin position="126"/>
        <end position="148"/>
    </location>
</feature>
<evidence type="ECO:0000256" key="12">
    <source>
        <dbReference type="ARBA" id="ARBA00023224"/>
    </source>
</evidence>
<evidence type="ECO:0000256" key="13">
    <source>
        <dbReference type="RuleBase" id="RU364061"/>
    </source>
</evidence>
<evidence type="ECO:0000256" key="8">
    <source>
        <dbReference type="ARBA" id="ARBA00023040"/>
    </source>
</evidence>
<evidence type="ECO:0000256" key="10">
    <source>
        <dbReference type="ARBA" id="ARBA00023170"/>
    </source>
</evidence>
<dbReference type="GO" id="GO:0016503">
    <property type="term" value="F:pheromone receptor activity"/>
    <property type="evidence" value="ECO:0007669"/>
    <property type="project" value="InterPro"/>
</dbReference>
<dbReference type="PROSITE" id="PS50262">
    <property type="entry name" value="G_PROTEIN_RECEP_F1_2"/>
    <property type="match status" value="1"/>
</dbReference>
<feature type="transmembrane region" description="Helical" evidence="13">
    <location>
        <begin position="12"/>
        <end position="35"/>
    </location>
</feature>
<evidence type="ECO:0000256" key="3">
    <source>
        <dbReference type="ARBA" id="ARBA00010663"/>
    </source>
</evidence>
<feature type="transmembrane region" description="Helical" evidence="13">
    <location>
        <begin position="271"/>
        <end position="289"/>
    </location>
</feature>
<accession>A0A6P5P969</accession>
<keyword evidence="9 13" id="KW-0472">Membrane</keyword>
<name>A0A6P5P969_MUSCR</name>
<dbReference type="Gene3D" id="1.20.1070.10">
    <property type="entry name" value="Rhodopsin 7-helix transmembrane proteins"/>
    <property type="match status" value="1"/>
</dbReference>
<dbReference type="KEGG" id="mcal:110288825"/>
<evidence type="ECO:0000256" key="4">
    <source>
        <dbReference type="ARBA" id="ARBA00022475"/>
    </source>
</evidence>
<dbReference type="GO" id="GO:0005886">
    <property type="term" value="C:plasma membrane"/>
    <property type="evidence" value="ECO:0007669"/>
    <property type="project" value="UniProtKB-SubCell"/>
</dbReference>
<dbReference type="InterPro" id="IPR004072">
    <property type="entry name" value="Vmron_rcpt_1"/>
</dbReference>
<keyword evidence="12 13" id="KW-0807">Transducer</keyword>
<evidence type="ECO:0000256" key="1">
    <source>
        <dbReference type="ARBA" id="ARBA00003878"/>
    </source>
</evidence>
<dbReference type="InterPro" id="IPR017452">
    <property type="entry name" value="GPCR_Rhodpsn_7TM"/>
</dbReference>
<comment type="similarity">
    <text evidence="3 13">Belongs to the G-protein coupled receptor 1 family.</text>
</comment>
<dbReference type="AlphaFoldDB" id="A0A6P5P969"/>